<proteinExistence type="inferred from homology"/>
<dbReference type="EMBL" id="JABANN010000718">
    <property type="protein sequence ID" value="KAF4654467.1"/>
    <property type="molecule type" value="Genomic_DNA"/>
</dbReference>
<feature type="domain" description="MI" evidence="8">
    <location>
        <begin position="86"/>
        <end position="208"/>
    </location>
</feature>
<evidence type="ECO:0000256" key="1">
    <source>
        <dbReference type="ARBA" id="ARBA00004496"/>
    </source>
</evidence>
<dbReference type="InterPro" id="IPR025714">
    <property type="entry name" value="Methyltranfer_dom"/>
</dbReference>
<dbReference type="PROSITE" id="PS51125">
    <property type="entry name" value="NHL"/>
    <property type="match status" value="1"/>
</dbReference>
<dbReference type="PROSITE" id="PS51366">
    <property type="entry name" value="MI"/>
    <property type="match status" value="3"/>
</dbReference>
<dbReference type="InterPro" id="IPR003891">
    <property type="entry name" value="Initiation_fac_eIF4g_MI"/>
</dbReference>
<feature type="repeat" description="NHL" evidence="6">
    <location>
        <begin position="791"/>
        <end position="826"/>
    </location>
</feature>
<dbReference type="PANTHER" id="PTHR12626">
    <property type="entry name" value="PROGRAMMED CELL DEATH 4"/>
    <property type="match status" value="1"/>
</dbReference>
<dbReference type="SUPFAM" id="SSF53335">
    <property type="entry name" value="S-adenosyl-L-methionine-dependent methyltransferases"/>
    <property type="match status" value="1"/>
</dbReference>
<reference evidence="9 10" key="1">
    <citation type="submission" date="2020-04" db="EMBL/GenBank/DDBJ databases">
        <title>Perkinsus olseni comparative genomics.</title>
        <authorList>
            <person name="Bogema D.R."/>
        </authorList>
    </citation>
    <scope>NUCLEOTIDE SEQUENCE [LARGE SCALE GENOMIC DNA]</scope>
    <source>
        <strain evidence="9">ATCC PRA-31</strain>
    </source>
</reference>
<feature type="domain" description="MI" evidence="8">
    <location>
        <begin position="426"/>
        <end position="550"/>
    </location>
</feature>
<dbReference type="InterPro" id="IPR016024">
    <property type="entry name" value="ARM-type_fold"/>
</dbReference>
<evidence type="ECO:0000256" key="6">
    <source>
        <dbReference type="PROSITE-ProRule" id="PRU00504"/>
    </source>
</evidence>
<dbReference type="Gene3D" id="1.25.40.180">
    <property type="match status" value="3"/>
</dbReference>
<accession>A0A7J6L5L9</accession>
<gene>
    <name evidence="9" type="primary">PDCD4</name>
    <name evidence="9" type="ORF">FOL46_008710</name>
</gene>
<dbReference type="Pfam" id="PF02847">
    <property type="entry name" value="MA3"/>
    <property type="match status" value="3"/>
</dbReference>
<keyword evidence="3" id="KW-0963">Cytoplasm</keyword>
<dbReference type="SMART" id="SM00544">
    <property type="entry name" value="MA3"/>
    <property type="match status" value="3"/>
</dbReference>
<evidence type="ECO:0000256" key="5">
    <source>
        <dbReference type="ARBA" id="ARBA00023242"/>
    </source>
</evidence>
<name>A0A7J6L5L9_PEROL</name>
<keyword evidence="4" id="KW-0677">Repeat</keyword>
<comment type="subcellular location">
    <subcellularLocation>
        <location evidence="1">Cytoplasm</location>
    </subcellularLocation>
</comment>
<comment type="caution">
    <text evidence="9">The sequence shown here is derived from an EMBL/GenBank/DDBJ whole genome shotgun (WGS) entry which is preliminary data.</text>
</comment>
<dbReference type="InterPro" id="IPR001258">
    <property type="entry name" value="NHL_repeat"/>
</dbReference>
<dbReference type="Gene3D" id="2.120.10.30">
    <property type="entry name" value="TolB, C-terminal domain"/>
    <property type="match status" value="1"/>
</dbReference>
<evidence type="ECO:0000256" key="7">
    <source>
        <dbReference type="SAM" id="MobiDB-lite"/>
    </source>
</evidence>
<dbReference type="GO" id="GO:0045892">
    <property type="term" value="P:negative regulation of DNA-templated transcription"/>
    <property type="evidence" value="ECO:0007669"/>
    <property type="project" value="InterPro"/>
</dbReference>
<feature type="region of interest" description="Disordered" evidence="7">
    <location>
        <begin position="547"/>
        <end position="572"/>
    </location>
</feature>
<evidence type="ECO:0000256" key="4">
    <source>
        <dbReference type="ARBA" id="ARBA00022737"/>
    </source>
</evidence>
<dbReference type="GO" id="GO:0005737">
    <property type="term" value="C:cytoplasm"/>
    <property type="evidence" value="ECO:0007669"/>
    <property type="project" value="UniProtKB-SubCell"/>
</dbReference>
<keyword evidence="5" id="KW-0539">Nucleus</keyword>
<dbReference type="InterPro" id="IPR039778">
    <property type="entry name" value="PDCD4"/>
</dbReference>
<dbReference type="PANTHER" id="PTHR12626:SF0">
    <property type="entry name" value="PROGRAMMED CELL DEATH PROTEIN 4"/>
    <property type="match status" value="1"/>
</dbReference>
<evidence type="ECO:0000313" key="10">
    <source>
        <dbReference type="Proteomes" id="UP000572268"/>
    </source>
</evidence>
<dbReference type="SUPFAM" id="SSF101898">
    <property type="entry name" value="NHL repeat"/>
    <property type="match status" value="1"/>
</dbReference>
<dbReference type="SUPFAM" id="SSF48371">
    <property type="entry name" value="ARM repeat"/>
    <property type="match status" value="3"/>
</dbReference>
<feature type="domain" description="MI" evidence="8">
    <location>
        <begin position="234"/>
        <end position="359"/>
    </location>
</feature>
<protein>
    <submittedName>
        <fullName evidence="9">Programmed cell death protein 4</fullName>
    </submittedName>
</protein>
<dbReference type="InterPro" id="IPR029063">
    <property type="entry name" value="SAM-dependent_MTases_sf"/>
</dbReference>
<sequence>MPPAPKAVRIAGGSHKASWSKKVLLSEDPGAAALDSNDPNYDEILDGEYNLDIYECGTTFRTVRQRAPSYATGHVNIEEAKLSLPEFQKKLSGILHDYFASKDATAAVDEIKDLDCSMYHDELVYRTIKIALDHEESCQGLASSLLTLLYSAHVVTQSQNQRAFEKLIEVWEDLSIDVPNAPEQILKFLDCALCDGIVADNFVTRLPENLLRKIRDADASEFIDVYEQLDELKKFKEHAKAILVDYFASHGGGGAEEVGQSLLALEKPGMHHEFVRSALQLSFDRDVRTRAEVIQLLADLRDKRVLTDDDLSLGFGRMLGSLEDFTLDCPGAPDMLSGLIVQAVVEELLPPAFLKNSLRLRTGNDVGINCVRHAISVLDSERVWRQRHERHGRFNLAGSPCSADDDDLANKNKVEFAALEEEGIKKWKQELRNAIIEYFCSADGDEFCRLAAEWDMSSEQAAIIVKYILIMAMERTGEQCLMAVDLLCHCVLVREELSKDDIVNGFKLIMSNISDVKLDIPDAVDMLRAFRRLCMKRGILERTAPEVADADDAGKAAEQQHQQDDDEREESNIKAAKLATAAGFSSSPCTDLSSTCSSSSSSLLEDHKQVLLEHEDDPLVDQLAVEAWAFAKPFYQLVATGPPLFTKSPNPNRIPEWLVESPQKLAIQDGRLLTCDLVHDRILSTSIVSPYTDTRVYATVSKPLGLCADTVGGGVFCTLMDEDNVCLLDPGDVEPYAVVGPGVDPDSEEHDLTEPRAVQMSNRGTVLWVCDSGNHRLLRVDRSTFTVTSVCEDVGLRWPEDICICADSSVAVADTDNDRVLVYTPRNDCDDGGLVQEVLGPSSGPIQLRGPGAVASDPVRKVLYVGDSYNGRIVCCPYEEECDEGSSCSAAGHEGTSVIKPLQNSGDLVDAADTGRHCCDSTPTLRFGEPFVVAENRPCESRRAPTKSDVLLMLVVVVIVTTTRDHSVYHYHYLITHDMPSAVAVTDDGRGFNGQFKKLYRGNVMSQLRKYKMGKIDLDQLEVRSSVPKADLMEVVGLDGEELAHAVELMLAEVNERNRSARRAHNREAHDAEVDGILEYCEDHLPASVPVRRVEESERAPIDWSRLPKHLIPEMMNISLYYHLKRGDYEGAALRINHGKRKRAQIEHMVSLLRSQVRFPGSESPRVKIVDLGGGRGDLALTIAHEFPTSDVRVLDIKEISVKQALYRAEKLGLSHRVHGTVCDLSQYDVSALGFDVAVGLHCCAGLSDVAIDLCERNARHRPTTLIACTCCFGKMKQWFGPEAGFCYPRTPSLDVPLDRYETLCQTAEDDRRGSISRRAKLFINQDRINAAQERSSTKDSPAPRLISAEIVELPPVHSFKNEVLVMTWAPQQPSPGG</sequence>
<dbReference type="Pfam" id="PF13679">
    <property type="entry name" value="Methyltransf_32"/>
    <property type="match status" value="1"/>
</dbReference>
<evidence type="ECO:0000256" key="2">
    <source>
        <dbReference type="ARBA" id="ARBA00005497"/>
    </source>
</evidence>
<dbReference type="InterPro" id="IPR011042">
    <property type="entry name" value="6-blade_b-propeller_TolB-like"/>
</dbReference>
<dbReference type="Proteomes" id="UP000572268">
    <property type="component" value="Unassembled WGS sequence"/>
</dbReference>
<organism evidence="9 10">
    <name type="scientific">Perkinsus olseni</name>
    <name type="common">Perkinsus atlanticus</name>
    <dbReference type="NCBI Taxonomy" id="32597"/>
    <lineage>
        <taxon>Eukaryota</taxon>
        <taxon>Sar</taxon>
        <taxon>Alveolata</taxon>
        <taxon>Perkinsozoa</taxon>
        <taxon>Perkinsea</taxon>
        <taxon>Perkinsida</taxon>
        <taxon>Perkinsidae</taxon>
        <taxon>Perkinsus</taxon>
    </lineage>
</organism>
<comment type="similarity">
    <text evidence="2">Belongs to the PDCD4 family.</text>
</comment>
<evidence type="ECO:0000256" key="3">
    <source>
        <dbReference type="ARBA" id="ARBA00022490"/>
    </source>
</evidence>
<evidence type="ECO:0000259" key="8">
    <source>
        <dbReference type="PROSITE" id="PS51366"/>
    </source>
</evidence>
<evidence type="ECO:0000313" key="9">
    <source>
        <dbReference type="EMBL" id="KAF4654467.1"/>
    </source>
</evidence>
<dbReference type="Gene3D" id="3.40.50.150">
    <property type="entry name" value="Vaccinia Virus protein VP39"/>
    <property type="match status" value="1"/>
</dbReference>